<evidence type="ECO:0000313" key="2">
    <source>
        <dbReference type="EMBL" id="GFT14080.1"/>
    </source>
</evidence>
<comment type="caution">
    <text evidence="2">The sequence shown here is derived from an EMBL/GenBank/DDBJ whole genome shotgun (WGS) entry which is preliminary data.</text>
</comment>
<feature type="region of interest" description="Disordered" evidence="1">
    <location>
        <begin position="42"/>
        <end position="96"/>
    </location>
</feature>
<reference evidence="2" key="1">
    <citation type="submission" date="2020-08" db="EMBL/GenBank/DDBJ databases">
        <title>Multicomponent nature underlies the extraordinary mechanical properties of spider dragline silk.</title>
        <authorList>
            <person name="Kono N."/>
            <person name="Nakamura H."/>
            <person name="Mori M."/>
            <person name="Yoshida Y."/>
            <person name="Ohtoshi R."/>
            <person name="Malay A.D."/>
            <person name="Moran D.A.P."/>
            <person name="Tomita M."/>
            <person name="Numata K."/>
            <person name="Arakawa K."/>
        </authorList>
    </citation>
    <scope>NUCLEOTIDE SEQUENCE</scope>
</reference>
<dbReference type="Proteomes" id="UP000887013">
    <property type="component" value="Unassembled WGS sequence"/>
</dbReference>
<accession>A0A8X6NHZ9</accession>
<feature type="compositionally biased region" description="Polar residues" evidence="1">
    <location>
        <begin position="83"/>
        <end position="96"/>
    </location>
</feature>
<feature type="compositionally biased region" description="Basic and acidic residues" evidence="1">
    <location>
        <begin position="42"/>
        <end position="56"/>
    </location>
</feature>
<feature type="compositionally biased region" description="Basic and acidic residues" evidence="1">
    <location>
        <begin position="63"/>
        <end position="82"/>
    </location>
</feature>
<dbReference type="AlphaFoldDB" id="A0A8X6NHZ9"/>
<name>A0A8X6NHZ9_NEPPI</name>
<keyword evidence="3" id="KW-1185">Reference proteome</keyword>
<protein>
    <submittedName>
        <fullName evidence="2">Uncharacterized protein</fullName>
    </submittedName>
</protein>
<evidence type="ECO:0000313" key="3">
    <source>
        <dbReference type="Proteomes" id="UP000887013"/>
    </source>
</evidence>
<proteinExistence type="predicted"/>
<organism evidence="2 3">
    <name type="scientific">Nephila pilipes</name>
    <name type="common">Giant wood spider</name>
    <name type="synonym">Nephila maculata</name>
    <dbReference type="NCBI Taxonomy" id="299642"/>
    <lineage>
        <taxon>Eukaryota</taxon>
        <taxon>Metazoa</taxon>
        <taxon>Ecdysozoa</taxon>
        <taxon>Arthropoda</taxon>
        <taxon>Chelicerata</taxon>
        <taxon>Arachnida</taxon>
        <taxon>Araneae</taxon>
        <taxon>Araneomorphae</taxon>
        <taxon>Entelegynae</taxon>
        <taxon>Araneoidea</taxon>
        <taxon>Nephilidae</taxon>
        <taxon>Nephila</taxon>
    </lineage>
</organism>
<evidence type="ECO:0000256" key="1">
    <source>
        <dbReference type="SAM" id="MobiDB-lite"/>
    </source>
</evidence>
<gene>
    <name evidence="2" type="ORF">NPIL_704731</name>
</gene>
<dbReference type="EMBL" id="BMAW01058025">
    <property type="protein sequence ID" value="GFT14080.1"/>
    <property type="molecule type" value="Genomic_DNA"/>
</dbReference>
<sequence>MSNHFLGENFWGRHEDIWDLLKNEENYVSEDESENEVCVEIQNHEFSDRDKDKNDELSFEGTDEVKTRLEKQIQENENKNLKSETNAEVSTKTDWF</sequence>
<dbReference type="OrthoDB" id="6461469at2759"/>